<dbReference type="Proteomes" id="UP000429607">
    <property type="component" value="Unassembled WGS sequence"/>
</dbReference>
<reference evidence="2 3" key="1">
    <citation type="submission" date="2018-09" db="EMBL/GenBank/DDBJ databases">
        <title>Genomic investigation of the strawberry pathogen Phytophthora fragariae indicates pathogenicity is determined by transcriptional variation in three key races.</title>
        <authorList>
            <person name="Adams T.M."/>
            <person name="Armitage A.D."/>
            <person name="Sobczyk M.K."/>
            <person name="Bates H.J."/>
            <person name="Dunwell J.M."/>
            <person name="Nellist C.F."/>
            <person name="Harrison R.J."/>
        </authorList>
    </citation>
    <scope>NUCLEOTIDE SEQUENCE [LARGE SCALE GENOMIC DNA]</scope>
    <source>
        <strain evidence="2 3">SCRP249</strain>
    </source>
</reference>
<gene>
    <name evidence="2" type="ORF">PR001_g1317</name>
</gene>
<name>A0A6A3P125_9STRA</name>
<feature type="compositionally biased region" description="Low complexity" evidence="1">
    <location>
        <begin position="96"/>
        <end position="107"/>
    </location>
</feature>
<dbReference type="AlphaFoldDB" id="A0A6A3P125"/>
<sequence>METPAKKPRRTWTRREESQLLQYYLSARSDASLKTDKGIKSKAWTLIVSRLATDGIAADKEADKTDKDSGTGPAETTVASELEPPSTEEPAPSQPFPTLFSPSSSTQRTDRIKRYRKGRKKAKEGGGTSISTSAGDEAKASVVSFMKTAEAYFLMKMKAMAWEHDSDKEEGEANNSETYQEVLLS</sequence>
<comment type="caution">
    <text evidence="2">The sequence shown here is derived from an EMBL/GenBank/DDBJ whole genome shotgun (WGS) entry which is preliminary data.</text>
</comment>
<organism evidence="2 3">
    <name type="scientific">Phytophthora rubi</name>
    <dbReference type="NCBI Taxonomy" id="129364"/>
    <lineage>
        <taxon>Eukaryota</taxon>
        <taxon>Sar</taxon>
        <taxon>Stramenopiles</taxon>
        <taxon>Oomycota</taxon>
        <taxon>Peronosporomycetes</taxon>
        <taxon>Peronosporales</taxon>
        <taxon>Peronosporaceae</taxon>
        <taxon>Phytophthora</taxon>
    </lineage>
</organism>
<proteinExistence type="predicted"/>
<protein>
    <submittedName>
        <fullName evidence="2">Uncharacterized protein</fullName>
    </submittedName>
</protein>
<feature type="region of interest" description="Disordered" evidence="1">
    <location>
        <begin position="164"/>
        <end position="185"/>
    </location>
</feature>
<evidence type="ECO:0000313" key="3">
    <source>
        <dbReference type="Proteomes" id="UP000429607"/>
    </source>
</evidence>
<accession>A0A6A3P125</accession>
<dbReference type="EMBL" id="QXFV01000039">
    <property type="protein sequence ID" value="KAE9051588.1"/>
    <property type="molecule type" value="Genomic_DNA"/>
</dbReference>
<feature type="region of interest" description="Disordered" evidence="1">
    <location>
        <begin position="55"/>
        <end position="139"/>
    </location>
</feature>
<feature type="compositionally biased region" description="Basic residues" evidence="1">
    <location>
        <begin position="111"/>
        <end position="122"/>
    </location>
</feature>
<feature type="compositionally biased region" description="Basic and acidic residues" evidence="1">
    <location>
        <begin position="57"/>
        <end position="69"/>
    </location>
</feature>
<evidence type="ECO:0000313" key="2">
    <source>
        <dbReference type="EMBL" id="KAE9051588.1"/>
    </source>
</evidence>
<evidence type="ECO:0000256" key="1">
    <source>
        <dbReference type="SAM" id="MobiDB-lite"/>
    </source>
</evidence>